<evidence type="ECO:0000313" key="8">
    <source>
        <dbReference type="Proteomes" id="UP001629214"/>
    </source>
</evidence>
<keyword evidence="3 5" id="KW-0808">Transferase</keyword>
<dbReference type="SMART" id="SM00138">
    <property type="entry name" value="MeTrc"/>
    <property type="match status" value="1"/>
</dbReference>
<dbReference type="Gene3D" id="3.40.50.150">
    <property type="entry name" value="Vaccinia Virus protein VP39"/>
    <property type="match status" value="1"/>
</dbReference>
<dbReference type="Gene3D" id="1.10.155.10">
    <property type="entry name" value="Chemotaxis receptor methyltransferase CheR, N-terminal domain"/>
    <property type="match status" value="1"/>
</dbReference>
<dbReference type="PIRSF" id="PIRSF000410">
    <property type="entry name" value="CheR"/>
    <property type="match status" value="1"/>
</dbReference>
<dbReference type="Pfam" id="PF03705">
    <property type="entry name" value="CheR_N"/>
    <property type="match status" value="1"/>
</dbReference>
<dbReference type="PANTHER" id="PTHR24422:SF26">
    <property type="entry name" value="CHEMOTAXIS PROTEIN METHYLTRANSFERASE"/>
    <property type="match status" value="1"/>
</dbReference>
<proteinExistence type="predicted"/>
<dbReference type="InterPro" id="IPR029063">
    <property type="entry name" value="SAM-dependent_MTases_sf"/>
</dbReference>
<evidence type="ECO:0000256" key="1">
    <source>
        <dbReference type="ARBA" id="ARBA00001541"/>
    </source>
</evidence>
<evidence type="ECO:0000256" key="3">
    <source>
        <dbReference type="ARBA" id="ARBA00022679"/>
    </source>
</evidence>
<keyword evidence="8" id="KW-1185">Reference proteome</keyword>
<feature type="domain" description="CheR-type methyltransferase" evidence="6">
    <location>
        <begin position="5"/>
        <end position="276"/>
    </location>
</feature>
<dbReference type="SUPFAM" id="SSF53335">
    <property type="entry name" value="S-adenosyl-L-methionine-dependent methyltransferases"/>
    <property type="match status" value="1"/>
</dbReference>
<protein>
    <recommendedName>
        <fullName evidence="5">Chemotaxis protein methyltransferase</fullName>
        <ecNumber evidence="5">2.1.1.80</ecNumber>
    </recommendedName>
</protein>
<keyword evidence="2 5" id="KW-0489">Methyltransferase</keyword>
<dbReference type="InterPro" id="IPR000780">
    <property type="entry name" value="CheR_MeTrfase"/>
</dbReference>
<dbReference type="EMBL" id="JAQQFR010000023">
    <property type="protein sequence ID" value="MFL9881311.1"/>
    <property type="molecule type" value="Genomic_DNA"/>
</dbReference>
<dbReference type="SUPFAM" id="SSF47757">
    <property type="entry name" value="Chemotaxis receptor methyltransferase CheR, N-terminal domain"/>
    <property type="match status" value="1"/>
</dbReference>
<organism evidence="7 8">
    <name type="scientific">Herbaspirillum rhizosphaerae</name>
    <dbReference type="NCBI Taxonomy" id="346179"/>
    <lineage>
        <taxon>Bacteria</taxon>
        <taxon>Pseudomonadati</taxon>
        <taxon>Pseudomonadota</taxon>
        <taxon>Betaproteobacteria</taxon>
        <taxon>Burkholderiales</taxon>
        <taxon>Oxalobacteraceae</taxon>
        <taxon>Herbaspirillum</taxon>
    </lineage>
</organism>
<dbReference type="InterPro" id="IPR036804">
    <property type="entry name" value="CheR_N_sf"/>
</dbReference>
<evidence type="ECO:0000256" key="2">
    <source>
        <dbReference type="ARBA" id="ARBA00022603"/>
    </source>
</evidence>
<comment type="catalytic activity">
    <reaction evidence="1 5">
        <text>L-glutamyl-[protein] + S-adenosyl-L-methionine = [protein]-L-glutamate 5-O-methyl ester + S-adenosyl-L-homocysteine</text>
        <dbReference type="Rhea" id="RHEA:24452"/>
        <dbReference type="Rhea" id="RHEA-COMP:10208"/>
        <dbReference type="Rhea" id="RHEA-COMP:10311"/>
        <dbReference type="ChEBI" id="CHEBI:29973"/>
        <dbReference type="ChEBI" id="CHEBI:57856"/>
        <dbReference type="ChEBI" id="CHEBI:59789"/>
        <dbReference type="ChEBI" id="CHEBI:82795"/>
        <dbReference type="EC" id="2.1.1.80"/>
    </reaction>
</comment>
<keyword evidence="4 5" id="KW-0949">S-adenosyl-L-methionine</keyword>
<dbReference type="InterPro" id="IPR022642">
    <property type="entry name" value="CheR_C"/>
</dbReference>
<accession>A0ABW8ZGM4</accession>
<sequence>MNSSIESMALDVSDEEMLLFQQLFKHYIGLYLPFSKKALLCSRLSRRLGELGLSDLREYYTLISRPQEEAERQRAIDLITTNETYFFREQKHFDALRNDILPEMSARNELKIWSAASSTGEEAYSIAMLLDDCRAHHPWSIHASDISQRVLTFARRALYPMVRGEHIPKPYLSRYCLCGTGEYEGHFLIDQRIRKRVAFEQRNLLNLPMEMDEKFDVVFLRNVIIYFDFPTKVDVIQSVIRKIRPGGWLVVGHSESLHGMPLDLQMFAPSIYRRPV</sequence>
<evidence type="ECO:0000259" key="6">
    <source>
        <dbReference type="PROSITE" id="PS50123"/>
    </source>
</evidence>
<dbReference type="PANTHER" id="PTHR24422">
    <property type="entry name" value="CHEMOTAXIS PROTEIN METHYLTRANSFERASE"/>
    <property type="match status" value="1"/>
</dbReference>
<dbReference type="PRINTS" id="PR00996">
    <property type="entry name" value="CHERMTFRASE"/>
</dbReference>
<reference evidence="7 8" key="1">
    <citation type="journal article" date="2024" name="Chem. Sci.">
        <title>Discovery of megapolipeptins by genome mining of a Burkholderiales bacteria collection.</title>
        <authorList>
            <person name="Paulo B.S."/>
            <person name="Recchia M.J.J."/>
            <person name="Lee S."/>
            <person name="Fergusson C.H."/>
            <person name="Romanowski S.B."/>
            <person name="Hernandez A."/>
            <person name="Krull N."/>
            <person name="Liu D.Y."/>
            <person name="Cavanagh H."/>
            <person name="Bos A."/>
            <person name="Gray C.A."/>
            <person name="Murphy B.T."/>
            <person name="Linington R.G."/>
            <person name="Eustaquio A.S."/>
        </authorList>
    </citation>
    <scope>NUCLEOTIDE SEQUENCE [LARGE SCALE GENOMIC DNA]</scope>
    <source>
        <strain evidence="7 8">RL21-008-BIB-B</strain>
    </source>
</reference>
<dbReference type="Pfam" id="PF01739">
    <property type="entry name" value="CheR"/>
    <property type="match status" value="1"/>
</dbReference>
<dbReference type="InterPro" id="IPR022641">
    <property type="entry name" value="CheR_N"/>
</dbReference>
<dbReference type="PROSITE" id="PS50123">
    <property type="entry name" value="CHER"/>
    <property type="match status" value="1"/>
</dbReference>
<dbReference type="RefSeq" id="WP_408170586.1">
    <property type="nucleotide sequence ID" value="NZ_JAQQFR010000023.1"/>
</dbReference>
<evidence type="ECO:0000313" key="7">
    <source>
        <dbReference type="EMBL" id="MFL9881311.1"/>
    </source>
</evidence>
<dbReference type="CDD" id="cd02440">
    <property type="entry name" value="AdoMet_MTases"/>
    <property type="match status" value="1"/>
</dbReference>
<gene>
    <name evidence="7" type="ORF">PQR63_23135</name>
</gene>
<dbReference type="InterPro" id="IPR050903">
    <property type="entry name" value="Bact_Chemotaxis_MeTrfase"/>
</dbReference>
<dbReference type="InterPro" id="IPR026024">
    <property type="entry name" value="Chemotaxis_MeTrfase_CheR"/>
</dbReference>
<name>A0ABW8ZGM4_9BURK</name>
<dbReference type="EC" id="2.1.1.80" evidence="5"/>
<dbReference type="Proteomes" id="UP001629214">
    <property type="component" value="Unassembled WGS sequence"/>
</dbReference>
<comment type="function">
    <text evidence="5">Methylation of the membrane-bound methyl-accepting chemotaxis proteins (MCP) to form gamma-glutamyl methyl ester residues in MCP.</text>
</comment>
<comment type="caution">
    <text evidence="7">The sequence shown here is derived from an EMBL/GenBank/DDBJ whole genome shotgun (WGS) entry which is preliminary data.</text>
</comment>
<evidence type="ECO:0000256" key="4">
    <source>
        <dbReference type="ARBA" id="ARBA00022691"/>
    </source>
</evidence>
<evidence type="ECO:0000256" key="5">
    <source>
        <dbReference type="PIRNR" id="PIRNR000410"/>
    </source>
</evidence>